<feature type="transmembrane region" description="Helical" evidence="10">
    <location>
        <begin position="689"/>
        <end position="713"/>
    </location>
</feature>
<dbReference type="Pfam" id="PF00702">
    <property type="entry name" value="Hydrolase"/>
    <property type="match status" value="1"/>
</dbReference>
<feature type="transmembrane region" description="Helical" evidence="10">
    <location>
        <begin position="825"/>
        <end position="843"/>
    </location>
</feature>
<feature type="transmembrane region" description="Helical" evidence="10">
    <location>
        <begin position="759"/>
        <end position="778"/>
    </location>
</feature>
<evidence type="ECO:0000256" key="9">
    <source>
        <dbReference type="ARBA" id="ARBA00023136"/>
    </source>
</evidence>
<comment type="subcellular location">
    <subcellularLocation>
        <location evidence="10">Cell membrane</location>
        <topology evidence="10">Multi-pass membrane protein</topology>
    </subcellularLocation>
    <subcellularLocation>
        <location evidence="2">Membrane</location>
        <topology evidence="2">Multi-pass membrane protein</topology>
    </subcellularLocation>
</comment>
<evidence type="ECO:0000256" key="8">
    <source>
        <dbReference type="ARBA" id="ARBA00022989"/>
    </source>
</evidence>
<dbReference type="InterPro" id="IPR036412">
    <property type="entry name" value="HAD-like_sf"/>
</dbReference>
<feature type="transmembrane region" description="Helical" evidence="10">
    <location>
        <begin position="93"/>
        <end position="111"/>
    </location>
</feature>
<dbReference type="Gene3D" id="1.20.1110.10">
    <property type="entry name" value="Calcium-transporting ATPase, transmembrane domain"/>
    <property type="match status" value="1"/>
</dbReference>
<dbReference type="PANTHER" id="PTHR42861">
    <property type="entry name" value="CALCIUM-TRANSPORTING ATPASE"/>
    <property type="match status" value="1"/>
</dbReference>
<feature type="transmembrane region" description="Helical" evidence="10">
    <location>
        <begin position="725"/>
        <end position="747"/>
    </location>
</feature>
<dbReference type="InterPro" id="IPR004014">
    <property type="entry name" value="ATPase_P-typ_cation-transptr_N"/>
</dbReference>
<dbReference type="InterPro" id="IPR001757">
    <property type="entry name" value="P_typ_ATPase"/>
</dbReference>
<dbReference type="PROSITE" id="PS00154">
    <property type="entry name" value="ATPASE_E1_E2"/>
    <property type="match status" value="1"/>
</dbReference>
<comment type="similarity">
    <text evidence="3 10">Belongs to the cation transport ATPase (P-type) (TC 3.A.3) family. Type IIIA subfamily.</text>
</comment>
<evidence type="ECO:0000259" key="11">
    <source>
        <dbReference type="SMART" id="SM00831"/>
    </source>
</evidence>
<dbReference type="CDD" id="cd02076">
    <property type="entry name" value="P-type_ATPase_H"/>
    <property type="match status" value="1"/>
</dbReference>
<dbReference type="EC" id="7.1.2.1" evidence="10"/>
<dbReference type="Pfam" id="PF00122">
    <property type="entry name" value="E1-E2_ATPase"/>
    <property type="match status" value="1"/>
</dbReference>
<dbReference type="Gene3D" id="3.40.1110.10">
    <property type="entry name" value="Calcium-transporting ATPase, cytoplasmic domain N"/>
    <property type="match status" value="1"/>
</dbReference>
<proteinExistence type="inferred from homology"/>
<keyword evidence="8 10" id="KW-1133">Transmembrane helix</keyword>
<dbReference type="NCBIfam" id="TIGR01494">
    <property type="entry name" value="ATPase_P-type"/>
    <property type="match status" value="2"/>
</dbReference>
<comment type="function">
    <text evidence="1">The plasma membrane ATPase of plants and fungi is a hydrogen ion pump. The proton gradient it generates drives the active transport of nutrients by H(+)-symport. The resulting external acidification and/or internal alkinization may mediate growth responses.</text>
</comment>
<evidence type="ECO:0000256" key="3">
    <source>
        <dbReference type="ARBA" id="ARBA00008804"/>
    </source>
</evidence>
<dbReference type="SUPFAM" id="SSF56784">
    <property type="entry name" value="HAD-like"/>
    <property type="match status" value="1"/>
</dbReference>
<keyword evidence="13" id="KW-1185">Reference proteome</keyword>
<dbReference type="InterPro" id="IPR059000">
    <property type="entry name" value="ATPase_P-type_domA"/>
</dbReference>
<keyword evidence="9 10" id="KW-0472">Membrane</keyword>
<keyword evidence="4 10" id="KW-0812">Transmembrane</keyword>
<dbReference type="SFLD" id="SFLDS00003">
    <property type="entry name" value="Haloacid_Dehalogenase"/>
    <property type="match status" value="1"/>
</dbReference>
<keyword evidence="7 10" id="KW-1278">Translocase</keyword>
<evidence type="ECO:0000256" key="7">
    <source>
        <dbReference type="ARBA" id="ARBA00022967"/>
    </source>
</evidence>
<dbReference type="Gene3D" id="2.70.150.10">
    <property type="entry name" value="Calcium-transporting ATPase, cytoplasmic transduction domain A"/>
    <property type="match status" value="1"/>
</dbReference>
<evidence type="ECO:0000256" key="1">
    <source>
        <dbReference type="ARBA" id="ARBA00003417"/>
    </source>
</evidence>
<accession>A0ABP9Y1B9</accession>
<keyword evidence="10" id="KW-0375">Hydrogen ion transport</keyword>
<dbReference type="SFLD" id="SFLDG00002">
    <property type="entry name" value="C1.7:_P-type_atpase_like"/>
    <property type="match status" value="1"/>
</dbReference>
<dbReference type="InterPro" id="IPR008250">
    <property type="entry name" value="ATPase_P-typ_transduc_dom_A_sf"/>
</dbReference>
<feature type="transmembrane region" description="Helical" evidence="10">
    <location>
        <begin position="790"/>
        <end position="813"/>
    </location>
</feature>
<dbReference type="InterPro" id="IPR023298">
    <property type="entry name" value="ATPase_P-typ_TM_dom_sf"/>
</dbReference>
<evidence type="ECO:0000313" key="13">
    <source>
        <dbReference type="Proteomes" id="UP001476247"/>
    </source>
</evidence>
<feature type="transmembrane region" description="Helical" evidence="10">
    <location>
        <begin position="663"/>
        <end position="683"/>
    </location>
</feature>
<feature type="transmembrane region" description="Helical" evidence="10">
    <location>
        <begin position="293"/>
        <end position="315"/>
    </location>
</feature>
<dbReference type="Proteomes" id="UP001476247">
    <property type="component" value="Unassembled WGS sequence"/>
</dbReference>
<evidence type="ECO:0000313" key="12">
    <source>
        <dbReference type="EMBL" id="GAA5800553.1"/>
    </source>
</evidence>
<feature type="domain" description="Cation-transporting P-type ATPase N-terminal" evidence="11">
    <location>
        <begin position="19"/>
        <end position="92"/>
    </location>
</feature>
<dbReference type="SUPFAM" id="SSF81660">
    <property type="entry name" value="Metal cation-transporting ATPase, ATP-binding domain N"/>
    <property type="match status" value="1"/>
</dbReference>
<dbReference type="SUPFAM" id="SSF81653">
    <property type="entry name" value="Calcium ATPase, transduction domain A"/>
    <property type="match status" value="1"/>
</dbReference>
<dbReference type="SMART" id="SM00831">
    <property type="entry name" value="Cation_ATPase_N"/>
    <property type="match status" value="1"/>
</dbReference>
<keyword evidence="5 10" id="KW-0547">Nucleotide-binding</keyword>
<comment type="caution">
    <text evidence="12">The sequence shown here is derived from an EMBL/GenBank/DDBJ whole genome shotgun (WGS) entry which is preliminary data.</text>
</comment>
<dbReference type="PRINTS" id="PR00120">
    <property type="entry name" value="HATPASE"/>
</dbReference>
<sequence length="902" mass="99463">MSINKPNETIPLTTMVEKEWKDQVSPDLEIYLDTQPTYGLTDAQVTDRLSKFGRNELQEIKKSKIKHFLSFFTGAIAYLMEISIILTAVTQDWVDFSIILAMLVINALIGYSEEAKADSAVAALKNSLALHTRCWRNGKIIEIDATELVIGDVIVIRLGDIVPADVRLLGIGATGEEIDGDIQIDQSALTGESLPIRKRKGDLVYSSSTVKQGQQLGIVVRTGPNTFIGKAANLISVTTDAGHFQKVVNYIGNFLIALSVLLVLIIFTYDLVEKKIQNGLVTKDDVLEALKEMVVLAIAAIPVGLPTVMSVTMAIGAKQLAKKQVIVKRLTAVEELASVSILCSDKTGTLTLNELTFDEPYLAKTFTKSDILLYAYLSSEPATSDPIEFAIRNAAAKDHPLINGEKHEAMGYKVKTFKPFDPNEKMSRATILENATQSTFKVAKGAPQVIIDIVKRYNRGSMQEAEDVVLEFASRGLRALGVARTKPMSIMDNGEEEWELVGIFSLIDPPRHDSAETIRDCAEYGISVKMITGDQTIIAKEVAQRLDLGQNILDANSLVDPSKTDDQVALQCLEVDGFARVIPEHKYRVIELLQGKGYFVAMTGDGVNDAPALKKANVGIAVHGSTDAARTASDIVLLSPGLSAIIDGIKTSRAIFQRLQSYALYRISSTIHFLIFFFVITLVEDWQMPPIFLILISVLNDAATMIMTIDNVTISKNPNVWRLRLLVVLSTVLAVFLSLFSFAHFYIFKYIIQVTEGQLYSVMYLHISAAPHFIIFSTRTEGFCWNSLPSLPFTVVVLGTQVIALVLSVYGFVGDAKVEGIGWSQGLIILAVALVTFVLVDLVKVLTIRLWNRNHPTNVIVKHRPTLKSLTQGKSLSIGKKPTRAQKFNQEHHLDWSEGRTY</sequence>
<dbReference type="NCBIfam" id="TIGR01647">
    <property type="entry name" value="ATPase-IIIA_H"/>
    <property type="match status" value="1"/>
</dbReference>
<keyword evidence="10" id="KW-0460">Magnesium</keyword>
<comment type="catalytic activity">
    <reaction evidence="10">
        <text>ATP + H2O + H(+)(in) = ADP + phosphate + 2 H(+)(out)</text>
        <dbReference type="Rhea" id="RHEA:20852"/>
        <dbReference type="ChEBI" id="CHEBI:15377"/>
        <dbReference type="ChEBI" id="CHEBI:15378"/>
        <dbReference type="ChEBI" id="CHEBI:30616"/>
        <dbReference type="ChEBI" id="CHEBI:43474"/>
        <dbReference type="ChEBI" id="CHEBI:456216"/>
        <dbReference type="EC" id="7.1.2.1"/>
    </reaction>
</comment>
<evidence type="ECO:0000256" key="2">
    <source>
        <dbReference type="ARBA" id="ARBA00004141"/>
    </source>
</evidence>
<dbReference type="SUPFAM" id="SSF81665">
    <property type="entry name" value="Calcium ATPase, transmembrane domain M"/>
    <property type="match status" value="1"/>
</dbReference>
<evidence type="ECO:0000256" key="4">
    <source>
        <dbReference type="ARBA" id="ARBA00022692"/>
    </source>
</evidence>
<dbReference type="Pfam" id="PF00690">
    <property type="entry name" value="Cation_ATPase_N"/>
    <property type="match status" value="1"/>
</dbReference>
<dbReference type="InterPro" id="IPR018303">
    <property type="entry name" value="ATPase_P-typ_P_site"/>
</dbReference>
<protein>
    <recommendedName>
        <fullName evidence="10">Plasma membrane ATPase</fullName>
        <ecNumber evidence="10">7.1.2.1</ecNumber>
    </recommendedName>
</protein>
<gene>
    <name evidence="12" type="ORF">HPULCUR_005989</name>
</gene>
<dbReference type="InterPro" id="IPR023214">
    <property type="entry name" value="HAD_sf"/>
</dbReference>
<name>A0ABP9Y1B9_9FUNG</name>
<dbReference type="InterPro" id="IPR023299">
    <property type="entry name" value="ATPase_P-typ_cyto_dom_N"/>
</dbReference>
<evidence type="ECO:0000256" key="6">
    <source>
        <dbReference type="ARBA" id="ARBA00022840"/>
    </source>
</evidence>
<evidence type="ECO:0000256" key="10">
    <source>
        <dbReference type="RuleBase" id="RU362083"/>
    </source>
</evidence>
<dbReference type="InterPro" id="IPR044492">
    <property type="entry name" value="P_typ_ATPase_HD_dom"/>
</dbReference>
<dbReference type="EMBL" id="BAABUJ010000016">
    <property type="protein sequence ID" value="GAA5800553.1"/>
    <property type="molecule type" value="Genomic_DNA"/>
</dbReference>
<reference evidence="12 13" key="1">
    <citation type="submission" date="2024-04" db="EMBL/GenBank/DDBJ databases">
        <title>genome sequences of Mucor flavus KT1a and Helicostylum pulchrum KT1b strains isolation_sourced from the surface of a dry-aged beef.</title>
        <authorList>
            <person name="Toyotome T."/>
            <person name="Hosono M."/>
            <person name="Torimaru M."/>
            <person name="Fukuda K."/>
            <person name="Mikami N."/>
        </authorList>
    </citation>
    <scope>NUCLEOTIDE SEQUENCE [LARGE SCALE GENOMIC DNA]</scope>
    <source>
        <strain evidence="12 13">KT1b</strain>
    </source>
</reference>
<dbReference type="Gene3D" id="3.40.50.1000">
    <property type="entry name" value="HAD superfamily/HAD-like"/>
    <property type="match status" value="1"/>
</dbReference>
<dbReference type="InterPro" id="IPR006534">
    <property type="entry name" value="P-type_ATPase_IIIA"/>
</dbReference>
<dbReference type="SFLD" id="SFLDF00027">
    <property type="entry name" value="p-type_atpase"/>
    <property type="match status" value="1"/>
</dbReference>
<dbReference type="PRINTS" id="PR00119">
    <property type="entry name" value="CATATPASE"/>
</dbReference>
<keyword evidence="10" id="KW-0406">Ion transport</keyword>
<feature type="transmembrane region" description="Helical" evidence="10">
    <location>
        <begin position="68"/>
        <end position="87"/>
    </location>
</feature>
<keyword evidence="6 10" id="KW-0067">ATP-binding</keyword>
<feature type="transmembrane region" description="Helical" evidence="10">
    <location>
        <begin position="250"/>
        <end position="269"/>
    </location>
</feature>
<evidence type="ECO:0000256" key="5">
    <source>
        <dbReference type="ARBA" id="ARBA00022741"/>
    </source>
</evidence>
<organism evidence="12 13">
    <name type="scientific">Helicostylum pulchrum</name>
    <dbReference type="NCBI Taxonomy" id="562976"/>
    <lineage>
        <taxon>Eukaryota</taxon>
        <taxon>Fungi</taxon>
        <taxon>Fungi incertae sedis</taxon>
        <taxon>Mucoromycota</taxon>
        <taxon>Mucoromycotina</taxon>
        <taxon>Mucoromycetes</taxon>
        <taxon>Mucorales</taxon>
        <taxon>Mucorineae</taxon>
        <taxon>Mucoraceae</taxon>
        <taxon>Helicostylum</taxon>
    </lineage>
</organism>
<keyword evidence="10" id="KW-0813">Transport</keyword>